<feature type="domain" description="AGC-kinase C-terminal" evidence="11">
    <location>
        <begin position="359"/>
        <end position="428"/>
    </location>
</feature>
<proteinExistence type="inferred from homology"/>
<dbReference type="InterPro" id="IPR000961">
    <property type="entry name" value="AGC-kinase_C"/>
</dbReference>
<evidence type="ECO:0000256" key="8">
    <source>
        <dbReference type="RuleBase" id="RU000304"/>
    </source>
</evidence>
<dbReference type="InParanoid" id="A0A2P6NJ90"/>
<dbReference type="PANTHER" id="PTHR24351">
    <property type="entry name" value="RIBOSOMAL PROTEIN S6 KINASE"/>
    <property type="match status" value="1"/>
</dbReference>
<keyword evidence="5 12" id="KW-0418">Kinase</keyword>
<dbReference type="AlphaFoldDB" id="A0A2P6NJ90"/>
<feature type="compositionally biased region" description="Polar residues" evidence="9">
    <location>
        <begin position="1"/>
        <end position="13"/>
    </location>
</feature>
<feature type="compositionally biased region" description="Basic and acidic residues" evidence="9">
    <location>
        <begin position="30"/>
        <end position="43"/>
    </location>
</feature>
<dbReference type="GO" id="GO:0005524">
    <property type="term" value="F:ATP binding"/>
    <property type="evidence" value="ECO:0007669"/>
    <property type="project" value="UniProtKB-UniRule"/>
</dbReference>
<keyword evidence="6 7" id="KW-0067">ATP-binding</keyword>
<keyword evidence="2" id="KW-0597">Phosphoprotein</keyword>
<dbReference type="Pfam" id="PF00069">
    <property type="entry name" value="Pkinase"/>
    <property type="match status" value="1"/>
</dbReference>
<dbReference type="SMART" id="SM00133">
    <property type="entry name" value="S_TK_X"/>
    <property type="match status" value="1"/>
</dbReference>
<dbReference type="EMBL" id="MDYQ01000070">
    <property type="protein sequence ID" value="PRP84033.1"/>
    <property type="molecule type" value="Genomic_DNA"/>
</dbReference>
<name>A0A2P6NJ90_9EUKA</name>
<feature type="domain" description="Protein kinase" evidence="10">
    <location>
        <begin position="107"/>
        <end position="358"/>
    </location>
</feature>
<dbReference type="InterPro" id="IPR008271">
    <property type="entry name" value="Ser/Thr_kinase_AS"/>
</dbReference>
<dbReference type="PROSITE" id="PS00107">
    <property type="entry name" value="PROTEIN_KINASE_ATP"/>
    <property type="match status" value="1"/>
</dbReference>
<evidence type="ECO:0000256" key="3">
    <source>
        <dbReference type="ARBA" id="ARBA00022679"/>
    </source>
</evidence>
<keyword evidence="4 7" id="KW-0547">Nucleotide-binding</keyword>
<dbReference type="Gene3D" id="3.30.200.20">
    <property type="entry name" value="Phosphorylase Kinase, domain 1"/>
    <property type="match status" value="1"/>
</dbReference>
<dbReference type="InterPro" id="IPR017892">
    <property type="entry name" value="Pkinase_C"/>
</dbReference>
<dbReference type="SUPFAM" id="SSF56112">
    <property type="entry name" value="Protein kinase-like (PK-like)"/>
    <property type="match status" value="1"/>
</dbReference>
<evidence type="ECO:0000256" key="7">
    <source>
        <dbReference type="PROSITE-ProRule" id="PRU10141"/>
    </source>
</evidence>
<evidence type="ECO:0000256" key="5">
    <source>
        <dbReference type="ARBA" id="ARBA00022777"/>
    </source>
</evidence>
<accession>A0A2P6NJ90</accession>
<dbReference type="InterPro" id="IPR045270">
    <property type="entry name" value="STKc_AGC"/>
</dbReference>
<gene>
    <name evidence="12" type="ORF">PROFUN_08495</name>
</gene>
<dbReference type="Proteomes" id="UP000241769">
    <property type="component" value="Unassembled WGS sequence"/>
</dbReference>
<dbReference type="SMART" id="SM00220">
    <property type="entry name" value="S_TKc"/>
    <property type="match status" value="1"/>
</dbReference>
<keyword evidence="3" id="KW-0808">Transferase</keyword>
<evidence type="ECO:0000256" key="9">
    <source>
        <dbReference type="SAM" id="MobiDB-lite"/>
    </source>
</evidence>
<dbReference type="PROSITE" id="PS50011">
    <property type="entry name" value="PROTEIN_KINASE_DOM"/>
    <property type="match status" value="1"/>
</dbReference>
<dbReference type="InterPro" id="IPR011009">
    <property type="entry name" value="Kinase-like_dom_sf"/>
</dbReference>
<evidence type="ECO:0000256" key="2">
    <source>
        <dbReference type="ARBA" id="ARBA00022553"/>
    </source>
</evidence>
<dbReference type="InterPro" id="IPR000719">
    <property type="entry name" value="Prot_kinase_dom"/>
</dbReference>
<evidence type="ECO:0000259" key="11">
    <source>
        <dbReference type="PROSITE" id="PS51285"/>
    </source>
</evidence>
<dbReference type="InterPro" id="IPR017441">
    <property type="entry name" value="Protein_kinase_ATP_BS"/>
</dbReference>
<dbReference type="Gene3D" id="1.10.510.10">
    <property type="entry name" value="Transferase(Phosphotransferase) domain 1"/>
    <property type="match status" value="1"/>
</dbReference>
<dbReference type="CDD" id="cd05123">
    <property type="entry name" value="STKc_AGC"/>
    <property type="match status" value="1"/>
</dbReference>
<dbReference type="FunFam" id="3.30.200.20:FF:000042">
    <property type="entry name" value="Aurora kinase A"/>
    <property type="match status" value="1"/>
</dbReference>
<feature type="binding site" evidence="7">
    <location>
        <position position="136"/>
    </location>
    <ligand>
        <name>ATP</name>
        <dbReference type="ChEBI" id="CHEBI:30616"/>
    </ligand>
</feature>
<dbReference type="GO" id="GO:0004674">
    <property type="term" value="F:protein serine/threonine kinase activity"/>
    <property type="evidence" value="ECO:0007669"/>
    <property type="project" value="UniProtKB-KW"/>
</dbReference>
<evidence type="ECO:0000256" key="1">
    <source>
        <dbReference type="ARBA" id="ARBA00022527"/>
    </source>
</evidence>
<keyword evidence="1 8" id="KW-0723">Serine/threonine-protein kinase</keyword>
<feature type="region of interest" description="Disordered" evidence="9">
    <location>
        <begin position="1"/>
        <end position="43"/>
    </location>
</feature>
<comment type="caution">
    <text evidence="12">The sequence shown here is derived from an EMBL/GenBank/DDBJ whole genome shotgun (WGS) entry which is preliminary data.</text>
</comment>
<evidence type="ECO:0000313" key="13">
    <source>
        <dbReference type="Proteomes" id="UP000241769"/>
    </source>
</evidence>
<dbReference type="PROSITE" id="PS51285">
    <property type="entry name" value="AGC_KINASE_CTER"/>
    <property type="match status" value="1"/>
</dbReference>
<dbReference type="Pfam" id="PF00433">
    <property type="entry name" value="Pkinase_C"/>
    <property type="match status" value="1"/>
</dbReference>
<sequence length="439" mass="50248">MNIPKSSPAISTKNSRRRKPQLYFSEEEDNGRADDIKKSHDGTEENLSQAFLTMSGLNERNSFNEDNRNSIDGQFGMKGEMLVKPAPEEMEANTLYPQRSRVSMADFEILKMIGKGGYGSVYQVKKKDDGRIYAMKVLRKDFLIKTRNVEYTKTEKDVLINIDHPFIVKLHYTFQNESKLCMVMDLLNGGQVFYHLRKSLMFNEKTAVFFTAQVVLAIEHLHALDIIHRDLKPENILLDSRGNISLTDFGLSKEAMGDGKRTDTFCGTIEYMSPEMIKGEGYGKPTDWWSVGILIWDMLAGKPPFEGKENSLRKLICNGKLNVPKYFSAAAADLLLNRDEGRRMGSRGIAEIKEHKFFKDINWRQLASCELVSPFRPNVYGDDDTSNFSEEFTKQNCAITPGVRLTDSQEDLFKGFSWSHSYHDQRMTHDDDDDEEIET</sequence>
<organism evidence="12 13">
    <name type="scientific">Planoprotostelium fungivorum</name>
    <dbReference type="NCBI Taxonomy" id="1890364"/>
    <lineage>
        <taxon>Eukaryota</taxon>
        <taxon>Amoebozoa</taxon>
        <taxon>Evosea</taxon>
        <taxon>Variosea</taxon>
        <taxon>Cavosteliida</taxon>
        <taxon>Cavosteliaceae</taxon>
        <taxon>Planoprotostelium</taxon>
    </lineage>
</organism>
<evidence type="ECO:0000256" key="6">
    <source>
        <dbReference type="ARBA" id="ARBA00022840"/>
    </source>
</evidence>
<dbReference type="FunFam" id="1.10.510.10:FF:000008">
    <property type="entry name" value="Non-specific serine/threonine protein kinase"/>
    <property type="match status" value="1"/>
</dbReference>
<reference evidence="12 13" key="1">
    <citation type="journal article" date="2018" name="Genome Biol. Evol.">
        <title>Multiple Roots of Fruiting Body Formation in Amoebozoa.</title>
        <authorList>
            <person name="Hillmann F."/>
            <person name="Forbes G."/>
            <person name="Novohradska S."/>
            <person name="Ferling I."/>
            <person name="Riege K."/>
            <person name="Groth M."/>
            <person name="Westermann M."/>
            <person name="Marz M."/>
            <person name="Spaller T."/>
            <person name="Winckler T."/>
            <person name="Schaap P."/>
            <person name="Glockner G."/>
        </authorList>
    </citation>
    <scope>NUCLEOTIDE SEQUENCE [LARGE SCALE GENOMIC DNA]</scope>
    <source>
        <strain evidence="12 13">Jena</strain>
    </source>
</reference>
<dbReference type="PROSITE" id="PS00108">
    <property type="entry name" value="PROTEIN_KINASE_ST"/>
    <property type="match status" value="1"/>
</dbReference>
<dbReference type="OrthoDB" id="63267at2759"/>
<evidence type="ECO:0000256" key="4">
    <source>
        <dbReference type="ARBA" id="ARBA00022741"/>
    </source>
</evidence>
<dbReference type="STRING" id="1890364.A0A2P6NJ90"/>
<evidence type="ECO:0000313" key="12">
    <source>
        <dbReference type="EMBL" id="PRP84033.1"/>
    </source>
</evidence>
<evidence type="ECO:0000259" key="10">
    <source>
        <dbReference type="PROSITE" id="PS50011"/>
    </source>
</evidence>
<comment type="similarity">
    <text evidence="8">Belongs to the protein kinase superfamily.</text>
</comment>
<protein>
    <submittedName>
        <fullName evidence="12">Ribosomal protein S6 kinase beta-1-like</fullName>
    </submittedName>
</protein>
<keyword evidence="13" id="KW-1185">Reference proteome</keyword>